<accession>A0AAV8WA92</accession>
<name>A0AAV8WA92_9CUCU</name>
<sequence>MNLHYESVKSHSEEKSDMSRKVKRCKQTTCSNNRETTDLLSIKHKYQVQLISGHPVWTWQGCRRSAKKYDAVTYSNQLPRAPAYENYAVSVDSRTQIL</sequence>
<feature type="region of interest" description="Disordered" evidence="1">
    <location>
        <begin position="1"/>
        <end position="22"/>
    </location>
</feature>
<dbReference type="EMBL" id="JANEYG010000005">
    <property type="protein sequence ID" value="KAJ8923434.1"/>
    <property type="molecule type" value="Genomic_DNA"/>
</dbReference>
<comment type="caution">
    <text evidence="2">The sequence shown here is derived from an EMBL/GenBank/DDBJ whole genome shotgun (WGS) entry which is preliminary data.</text>
</comment>
<keyword evidence="3" id="KW-1185">Reference proteome</keyword>
<reference evidence="2 3" key="1">
    <citation type="journal article" date="2023" name="Insect Mol. Biol.">
        <title>Genome sequencing provides insights into the evolution of gene families encoding plant cell wall-degrading enzymes in longhorned beetles.</title>
        <authorList>
            <person name="Shin N.R."/>
            <person name="Okamura Y."/>
            <person name="Kirsch R."/>
            <person name="Pauchet Y."/>
        </authorList>
    </citation>
    <scope>NUCLEOTIDE SEQUENCE [LARGE SCALE GENOMIC DNA]</scope>
    <source>
        <strain evidence="2">EAD_L_NR</strain>
    </source>
</reference>
<proteinExistence type="predicted"/>
<evidence type="ECO:0000313" key="2">
    <source>
        <dbReference type="EMBL" id="KAJ8923434.1"/>
    </source>
</evidence>
<dbReference type="Proteomes" id="UP001159042">
    <property type="component" value="Unassembled WGS sequence"/>
</dbReference>
<gene>
    <name evidence="2" type="ORF">NQ315_001993</name>
</gene>
<evidence type="ECO:0000313" key="3">
    <source>
        <dbReference type="Proteomes" id="UP001159042"/>
    </source>
</evidence>
<feature type="compositionally biased region" description="Basic and acidic residues" evidence="1">
    <location>
        <begin position="1"/>
        <end position="20"/>
    </location>
</feature>
<dbReference type="AlphaFoldDB" id="A0AAV8WA92"/>
<evidence type="ECO:0000256" key="1">
    <source>
        <dbReference type="SAM" id="MobiDB-lite"/>
    </source>
</evidence>
<organism evidence="2 3">
    <name type="scientific">Exocentrus adspersus</name>
    <dbReference type="NCBI Taxonomy" id="1586481"/>
    <lineage>
        <taxon>Eukaryota</taxon>
        <taxon>Metazoa</taxon>
        <taxon>Ecdysozoa</taxon>
        <taxon>Arthropoda</taxon>
        <taxon>Hexapoda</taxon>
        <taxon>Insecta</taxon>
        <taxon>Pterygota</taxon>
        <taxon>Neoptera</taxon>
        <taxon>Endopterygota</taxon>
        <taxon>Coleoptera</taxon>
        <taxon>Polyphaga</taxon>
        <taxon>Cucujiformia</taxon>
        <taxon>Chrysomeloidea</taxon>
        <taxon>Cerambycidae</taxon>
        <taxon>Lamiinae</taxon>
        <taxon>Acanthocinini</taxon>
        <taxon>Exocentrus</taxon>
    </lineage>
</organism>
<protein>
    <submittedName>
        <fullName evidence="2">Uncharacterized protein</fullName>
    </submittedName>
</protein>